<name>A0A6A5ZXB5_9PLEO</name>
<organism evidence="3 4">
    <name type="scientific">Dothidotthia symphoricarpi CBS 119687</name>
    <dbReference type="NCBI Taxonomy" id="1392245"/>
    <lineage>
        <taxon>Eukaryota</taxon>
        <taxon>Fungi</taxon>
        <taxon>Dikarya</taxon>
        <taxon>Ascomycota</taxon>
        <taxon>Pezizomycotina</taxon>
        <taxon>Dothideomycetes</taxon>
        <taxon>Pleosporomycetidae</taxon>
        <taxon>Pleosporales</taxon>
        <taxon>Dothidotthiaceae</taxon>
        <taxon>Dothidotthia</taxon>
    </lineage>
</organism>
<dbReference type="SUPFAM" id="SSF51735">
    <property type="entry name" value="NAD(P)-binding Rossmann-fold domains"/>
    <property type="match status" value="1"/>
</dbReference>
<dbReference type="GeneID" id="54413068"/>
<proteinExistence type="inferred from homology"/>
<accession>A0A6A5ZXB5</accession>
<dbReference type="GO" id="GO:0016616">
    <property type="term" value="F:oxidoreductase activity, acting on the CH-OH group of donors, NAD or NADP as acceptor"/>
    <property type="evidence" value="ECO:0007669"/>
    <property type="project" value="TreeGrafter"/>
</dbReference>
<dbReference type="PRINTS" id="PR00081">
    <property type="entry name" value="GDHRDH"/>
</dbReference>
<dbReference type="EMBL" id="ML977526">
    <property type="protein sequence ID" value="KAF2123554.1"/>
    <property type="molecule type" value="Genomic_DNA"/>
</dbReference>
<evidence type="ECO:0000313" key="3">
    <source>
        <dbReference type="EMBL" id="KAF2123554.1"/>
    </source>
</evidence>
<dbReference type="Gene3D" id="3.40.50.720">
    <property type="entry name" value="NAD(P)-binding Rossmann-like Domain"/>
    <property type="match status" value="1"/>
</dbReference>
<evidence type="ECO:0000256" key="2">
    <source>
        <dbReference type="ARBA" id="ARBA00023002"/>
    </source>
</evidence>
<dbReference type="AlphaFoldDB" id="A0A6A5ZXB5"/>
<comment type="similarity">
    <text evidence="1">Belongs to the short-chain dehydrogenases/reductases (SDR) family.</text>
</comment>
<dbReference type="CDD" id="cd05233">
    <property type="entry name" value="SDR_c"/>
    <property type="match status" value="1"/>
</dbReference>
<dbReference type="Pfam" id="PF00106">
    <property type="entry name" value="adh_short"/>
    <property type="match status" value="1"/>
</dbReference>
<dbReference type="InterPro" id="IPR002347">
    <property type="entry name" value="SDR_fam"/>
</dbReference>
<dbReference type="PANTHER" id="PTHR42760:SF37">
    <property type="entry name" value="CLAVALDEHYDE DEHYDROGENASE"/>
    <property type="match status" value="1"/>
</dbReference>
<dbReference type="PANTHER" id="PTHR42760">
    <property type="entry name" value="SHORT-CHAIN DEHYDROGENASES/REDUCTASES FAMILY MEMBER"/>
    <property type="match status" value="1"/>
</dbReference>
<keyword evidence="4" id="KW-1185">Reference proteome</keyword>
<sequence>MSAEEVGRGTKTYRRTTYPAIDVTQPLLSTKGRSAVVTGAGQGIGASIARSLAQLAELAPHCKVFTYTVDITDEEAVNNGFAGFAADIGESHPIDILVANAGYMSDLGSLDKVDPKNWWSAFEINIKGNFHLIRAYLKYAPKSEDGRLGAVIHVSSSSMHGPYIPDFSGYRASKAGATKLFELFQNEHPELFVLQIHPGLVGGTDMHSKFAHTTGGFEFDDEQLSGDFVVWSLSPSARFLNGRFIHANWDVDELRAKKDEILKDPEMYTIGLIGW</sequence>
<dbReference type="OrthoDB" id="1933717at2759"/>
<keyword evidence="2" id="KW-0560">Oxidoreductase</keyword>
<dbReference type="InterPro" id="IPR036291">
    <property type="entry name" value="NAD(P)-bd_dom_sf"/>
</dbReference>
<reference evidence="3" key="1">
    <citation type="journal article" date="2020" name="Stud. Mycol.">
        <title>101 Dothideomycetes genomes: a test case for predicting lifestyles and emergence of pathogens.</title>
        <authorList>
            <person name="Haridas S."/>
            <person name="Albert R."/>
            <person name="Binder M."/>
            <person name="Bloem J."/>
            <person name="Labutti K."/>
            <person name="Salamov A."/>
            <person name="Andreopoulos B."/>
            <person name="Baker S."/>
            <person name="Barry K."/>
            <person name="Bills G."/>
            <person name="Bluhm B."/>
            <person name="Cannon C."/>
            <person name="Castanera R."/>
            <person name="Culley D."/>
            <person name="Daum C."/>
            <person name="Ezra D."/>
            <person name="Gonzalez J."/>
            <person name="Henrissat B."/>
            <person name="Kuo A."/>
            <person name="Liang C."/>
            <person name="Lipzen A."/>
            <person name="Lutzoni F."/>
            <person name="Magnuson J."/>
            <person name="Mondo S."/>
            <person name="Nolan M."/>
            <person name="Ohm R."/>
            <person name="Pangilinan J."/>
            <person name="Park H.-J."/>
            <person name="Ramirez L."/>
            <person name="Alfaro M."/>
            <person name="Sun H."/>
            <person name="Tritt A."/>
            <person name="Yoshinaga Y."/>
            <person name="Zwiers L.-H."/>
            <person name="Turgeon B."/>
            <person name="Goodwin S."/>
            <person name="Spatafora J."/>
            <person name="Crous P."/>
            <person name="Grigoriev I."/>
        </authorList>
    </citation>
    <scope>NUCLEOTIDE SEQUENCE</scope>
    <source>
        <strain evidence="3">CBS 119687</strain>
    </source>
</reference>
<gene>
    <name evidence="3" type="ORF">P153DRAFT_426960</name>
</gene>
<protein>
    <submittedName>
        <fullName evidence="3">NAD(P)-binding protein</fullName>
    </submittedName>
</protein>
<dbReference type="Proteomes" id="UP000799771">
    <property type="component" value="Unassembled WGS sequence"/>
</dbReference>
<evidence type="ECO:0000313" key="4">
    <source>
        <dbReference type="Proteomes" id="UP000799771"/>
    </source>
</evidence>
<dbReference type="RefSeq" id="XP_033517948.1">
    <property type="nucleotide sequence ID" value="XM_033672636.1"/>
</dbReference>
<evidence type="ECO:0000256" key="1">
    <source>
        <dbReference type="ARBA" id="ARBA00006484"/>
    </source>
</evidence>